<dbReference type="Gene3D" id="3.40.50.12500">
    <property type="match status" value="1"/>
</dbReference>
<gene>
    <name evidence="1" type="ORF">SAMN04515666_105337</name>
</gene>
<proteinExistence type="predicted"/>
<dbReference type="GO" id="GO:0016853">
    <property type="term" value="F:isomerase activity"/>
    <property type="evidence" value="ECO:0007669"/>
    <property type="project" value="UniProtKB-KW"/>
</dbReference>
<keyword evidence="1" id="KW-0413">Isomerase</keyword>
<dbReference type="Proteomes" id="UP000199664">
    <property type="component" value="Unassembled WGS sequence"/>
</dbReference>
<dbReference type="InterPro" id="IPR053714">
    <property type="entry name" value="Iso_Racemase_Enz_sf"/>
</dbReference>
<accession>A0A1H7T302</accession>
<reference evidence="2" key="1">
    <citation type="submission" date="2016-10" db="EMBL/GenBank/DDBJ databases">
        <authorList>
            <person name="Varghese N."/>
            <person name="Submissions S."/>
        </authorList>
    </citation>
    <scope>NUCLEOTIDE SEQUENCE [LARGE SCALE GENOMIC DNA]</scope>
    <source>
        <strain evidence="2">LMG 26383,CCUG 61248,R- 45681</strain>
    </source>
</reference>
<dbReference type="EMBL" id="FOAN01000005">
    <property type="protein sequence ID" value="SEL79302.1"/>
    <property type="molecule type" value="Genomic_DNA"/>
</dbReference>
<dbReference type="AlphaFoldDB" id="A0A1H7T302"/>
<dbReference type="PANTHER" id="PTHR40267:SF1">
    <property type="entry name" value="BLR3294 PROTEIN"/>
    <property type="match status" value="1"/>
</dbReference>
<organism evidence="1 2">
    <name type="scientific">Bosea lupini</name>
    <dbReference type="NCBI Taxonomy" id="1036779"/>
    <lineage>
        <taxon>Bacteria</taxon>
        <taxon>Pseudomonadati</taxon>
        <taxon>Pseudomonadota</taxon>
        <taxon>Alphaproteobacteria</taxon>
        <taxon>Hyphomicrobiales</taxon>
        <taxon>Boseaceae</taxon>
        <taxon>Bosea</taxon>
    </lineage>
</organism>
<dbReference type="InterPro" id="IPR026286">
    <property type="entry name" value="MaiA/AMDase"/>
</dbReference>
<evidence type="ECO:0000313" key="2">
    <source>
        <dbReference type="Proteomes" id="UP000199664"/>
    </source>
</evidence>
<dbReference type="OrthoDB" id="483160at2"/>
<name>A0A1H7T302_9HYPH</name>
<dbReference type="PANTHER" id="PTHR40267">
    <property type="entry name" value="BLR3294 PROTEIN"/>
    <property type="match status" value="1"/>
</dbReference>
<keyword evidence="2" id="KW-1185">Reference proteome</keyword>
<dbReference type="STRING" id="1036779.SAMN04515666_105337"/>
<dbReference type="Pfam" id="PF17645">
    <property type="entry name" value="Amdase"/>
    <property type="match status" value="1"/>
</dbReference>
<sequence>MDLSQLATQPALGVLVPPANPTVEPEMNRLISSGARIYATRLPVMPDTTLEQRNRAYIASYQPALKSFGSLKLDAATVALTGPSYRLGASADDALAACLSEAAGFPVETASGAIRHALKAIDARRICLFSPYPAWLTEEATSYWAGAGFTVAQVVKVSETFRAYELTTEEVEDALRQVETTGIDAIVMSGTGMITLPAMLGRAEGSAPPLLSSNLCCAWWMMKQAGVKPGALFARACSQLSATLG</sequence>
<evidence type="ECO:0000313" key="1">
    <source>
        <dbReference type="EMBL" id="SEL79302.1"/>
    </source>
</evidence>
<dbReference type="RefSeq" id="WP_091836749.1">
    <property type="nucleotide sequence ID" value="NZ_FOAN01000005.1"/>
</dbReference>
<protein>
    <submittedName>
        <fullName evidence="1">Maleate isomerase</fullName>
    </submittedName>
</protein>